<evidence type="ECO:0000313" key="1">
    <source>
        <dbReference type="EMBL" id="PJE79610.1"/>
    </source>
</evidence>
<dbReference type="AlphaFoldDB" id="A0A2H9T8P0"/>
<comment type="caution">
    <text evidence="1">The sequence shown here is derived from an EMBL/GenBank/DDBJ whole genome shotgun (WGS) entry which is preliminary data.</text>
</comment>
<reference evidence="1" key="1">
    <citation type="journal article" date="2017" name="Appl. Environ. Microbiol.">
        <title>Molecular characterization of an Endozoicomonas-like organism causing infection in king scallop Pecten maximus L.</title>
        <authorList>
            <person name="Cano I."/>
            <person name="van Aerle R."/>
            <person name="Ross S."/>
            <person name="Verner-Jeffreys D.W."/>
            <person name="Paley R.K."/>
            <person name="Rimmer G."/>
            <person name="Ryder D."/>
            <person name="Hooper P."/>
            <person name="Stone D."/>
            <person name="Feist S.W."/>
        </authorList>
    </citation>
    <scope>NUCLEOTIDE SEQUENCE</scope>
</reference>
<dbReference type="EMBL" id="NSIT01000058">
    <property type="protein sequence ID" value="PJE79610.1"/>
    <property type="molecule type" value="Genomic_DNA"/>
</dbReference>
<accession>A0A2H9T8P0</accession>
<sequence>MFLFVIYISSARSNDQYLVEVYLGEMPFSKTYSDKSDSMVYRYNVPSFLASLYSSCMVEDDGLPTCAICLDPLKKDKKIYI</sequence>
<proteinExistence type="predicted"/>
<protein>
    <submittedName>
        <fullName evidence="1">Uncharacterized protein</fullName>
    </submittedName>
</protein>
<name>A0A2H9T8P0_9ZZZZ</name>
<gene>
    <name evidence="1" type="ORF">CI610_01419</name>
</gene>
<organism evidence="1">
    <name type="scientific">invertebrate metagenome</name>
    <dbReference type="NCBI Taxonomy" id="1711999"/>
    <lineage>
        <taxon>unclassified sequences</taxon>
        <taxon>metagenomes</taxon>
        <taxon>organismal metagenomes</taxon>
    </lineage>
</organism>